<dbReference type="GO" id="GO:0003755">
    <property type="term" value="F:peptidyl-prolyl cis-trans isomerase activity"/>
    <property type="evidence" value="ECO:0007669"/>
    <property type="project" value="UniProtKB-UniRule"/>
</dbReference>
<organism evidence="5 6">
    <name type="scientific">Bodo saltans</name>
    <name type="common">Flagellated protozoan</name>
    <dbReference type="NCBI Taxonomy" id="75058"/>
    <lineage>
        <taxon>Eukaryota</taxon>
        <taxon>Discoba</taxon>
        <taxon>Euglenozoa</taxon>
        <taxon>Kinetoplastea</taxon>
        <taxon>Metakinetoplastina</taxon>
        <taxon>Eubodonida</taxon>
        <taxon>Bodonidae</taxon>
        <taxon>Bodo</taxon>
    </lineage>
</organism>
<dbReference type="Pfam" id="PF00160">
    <property type="entry name" value="Pro_isomerase"/>
    <property type="match status" value="1"/>
</dbReference>
<gene>
    <name evidence="5" type="ORF">BSAL_78785</name>
</gene>
<keyword evidence="6" id="KW-1185">Reference proteome</keyword>
<evidence type="ECO:0000256" key="2">
    <source>
        <dbReference type="ARBA" id="ARBA00023235"/>
    </source>
</evidence>
<dbReference type="OrthoDB" id="271386at2759"/>
<dbReference type="SUPFAM" id="SSF50891">
    <property type="entry name" value="Cyclophilin-like"/>
    <property type="match status" value="1"/>
</dbReference>
<dbReference type="EC" id="5.2.1.8" evidence="3"/>
<dbReference type="EMBL" id="CYKH01000787">
    <property type="protein sequence ID" value="CUG39393.1"/>
    <property type="molecule type" value="Genomic_DNA"/>
</dbReference>
<keyword evidence="2 3" id="KW-0413">Isomerase</keyword>
<dbReference type="AlphaFoldDB" id="A0A0S4J465"/>
<dbReference type="GO" id="GO:0071013">
    <property type="term" value="C:catalytic step 2 spliceosome"/>
    <property type="evidence" value="ECO:0007669"/>
    <property type="project" value="TreeGrafter"/>
</dbReference>
<dbReference type="Gene3D" id="2.40.100.10">
    <property type="entry name" value="Cyclophilin-like"/>
    <property type="match status" value="1"/>
</dbReference>
<evidence type="ECO:0000259" key="4">
    <source>
        <dbReference type="PROSITE" id="PS50072"/>
    </source>
</evidence>
<accession>A0A0S4J465</accession>
<comment type="similarity">
    <text evidence="3">Belongs to the cyclophilin-type PPIase family.</text>
</comment>
<proteinExistence type="inferred from homology"/>
<evidence type="ECO:0000313" key="5">
    <source>
        <dbReference type="EMBL" id="CUG39393.1"/>
    </source>
</evidence>
<dbReference type="PANTHER" id="PTHR45625:SF4">
    <property type="entry name" value="PEPTIDYLPROLYL ISOMERASE DOMAIN AND WD REPEAT-CONTAINING PROTEIN 1"/>
    <property type="match status" value="1"/>
</dbReference>
<reference evidence="6" key="1">
    <citation type="submission" date="2015-09" db="EMBL/GenBank/DDBJ databases">
        <authorList>
            <consortium name="Pathogen Informatics"/>
        </authorList>
    </citation>
    <scope>NUCLEOTIDE SEQUENCE [LARGE SCALE GENOMIC DNA]</scope>
    <source>
        <strain evidence="6">Lake Konstanz</strain>
    </source>
</reference>
<dbReference type="PRINTS" id="PR00153">
    <property type="entry name" value="CSAPPISMRASE"/>
</dbReference>
<dbReference type="Proteomes" id="UP000051952">
    <property type="component" value="Unassembled WGS sequence"/>
</dbReference>
<dbReference type="PROSITE" id="PS50072">
    <property type="entry name" value="CSA_PPIASE_2"/>
    <property type="match status" value="1"/>
</dbReference>
<feature type="domain" description="PPIase cyclophilin-type" evidence="4">
    <location>
        <begin position="21"/>
        <end position="190"/>
    </location>
</feature>
<dbReference type="PANTHER" id="PTHR45625">
    <property type="entry name" value="PEPTIDYL-PROLYL CIS-TRANS ISOMERASE-RELATED"/>
    <property type="match status" value="1"/>
</dbReference>
<evidence type="ECO:0000256" key="1">
    <source>
        <dbReference type="ARBA" id="ARBA00023110"/>
    </source>
</evidence>
<dbReference type="VEuPathDB" id="TriTrypDB:BSAL_78785"/>
<comment type="catalytic activity">
    <reaction evidence="3">
        <text>[protein]-peptidylproline (omega=180) = [protein]-peptidylproline (omega=0)</text>
        <dbReference type="Rhea" id="RHEA:16237"/>
        <dbReference type="Rhea" id="RHEA-COMP:10747"/>
        <dbReference type="Rhea" id="RHEA-COMP:10748"/>
        <dbReference type="ChEBI" id="CHEBI:83833"/>
        <dbReference type="ChEBI" id="CHEBI:83834"/>
        <dbReference type="EC" id="5.2.1.8"/>
    </reaction>
</comment>
<evidence type="ECO:0000256" key="3">
    <source>
        <dbReference type="RuleBase" id="RU363019"/>
    </source>
</evidence>
<sequence>MAAPSSGTSSTTATTRSSSLSCRVVTFHTTAGAFSIELYDTYAPRLTHHMYELAKSNAYNNTLFHKLVPGQYLQGGAATLSPSSTAGSTTATTSAARKQHLLSVFQDDEIHSSLRFTGAGIVGFASAGPDLNSSQFFITLAPQPKFDGVFSVIGRVSSGMKVLQTLSTQYQVDPSTSAPYNPIRISHCSCGVYPRQRRPHVVASEERKRARDEEEVNGPIDSLTNSSECATVFKPLKIFSAYA</sequence>
<evidence type="ECO:0000313" key="6">
    <source>
        <dbReference type="Proteomes" id="UP000051952"/>
    </source>
</evidence>
<dbReference type="InterPro" id="IPR044666">
    <property type="entry name" value="Cyclophilin_A-like"/>
</dbReference>
<keyword evidence="1 3" id="KW-0697">Rotamase</keyword>
<dbReference type="InterPro" id="IPR002130">
    <property type="entry name" value="Cyclophilin-type_PPIase_dom"/>
</dbReference>
<name>A0A0S4J465_BODSA</name>
<comment type="function">
    <text evidence="3">PPIases accelerate the folding of proteins. It catalyzes the cis-trans isomerization of proline imidic peptide bonds in oligopeptides.</text>
</comment>
<dbReference type="InterPro" id="IPR029000">
    <property type="entry name" value="Cyclophilin-like_dom_sf"/>
</dbReference>
<protein>
    <recommendedName>
        <fullName evidence="3">Peptidyl-prolyl cis-trans isomerase</fullName>
        <shortName evidence="3">PPIase</shortName>
        <ecNumber evidence="3">5.2.1.8</ecNumber>
    </recommendedName>
</protein>